<sequence>MNDRREPCAGTGTWHASPVLLAAYAAGRAHGADVWSVEAHLIACPQCRAELAAVLEPTDQELLGNIRDSVVTALPQRRTARIRRGVGWLRWVLRPGTLIAVGVAVLGATALDLVAGVGDRDGGVLWLLAPAIPLTGVALAAVGEEDPCWEAILAAPSALLRLVLWRTIAVLMFAVPLASVAGGLRVAVAGQSGWNAAWLLPCLALTSATLAGGAFIGVERAARCVGLLWCAATLGPPLVRTGGDALAAVRLAAAPLAETPAFAATAQVGWALVTLFFVAVVVLTRGRYEVGHHTKGVTHDVI</sequence>
<feature type="transmembrane region" description="Helical" evidence="3">
    <location>
        <begin position="91"/>
        <end position="111"/>
    </location>
</feature>
<evidence type="ECO:0000256" key="2">
    <source>
        <dbReference type="ARBA" id="ARBA00023163"/>
    </source>
</evidence>
<feature type="transmembrane region" description="Helical" evidence="3">
    <location>
        <begin position="123"/>
        <end position="142"/>
    </location>
</feature>
<comment type="caution">
    <text evidence="4">The sequence shown here is derived from an EMBL/GenBank/DDBJ whole genome shotgun (WGS) entry which is preliminary data.</text>
</comment>
<dbReference type="AlphaFoldDB" id="A0A2W2CUF2"/>
<organism evidence="4 5">
    <name type="scientific">Micromonospora deserti</name>
    <dbReference type="NCBI Taxonomy" id="2070366"/>
    <lineage>
        <taxon>Bacteria</taxon>
        <taxon>Bacillati</taxon>
        <taxon>Actinomycetota</taxon>
        <taxon>Actinomycetes</taxon>
        <taxon>Micromonosporales</taxon>
        <taxon>Micromonosporaceae</taxon>
        <taxon>Micromonospora</taxon>
    </lineage>
</organism>
<feature type="transmembrane region" description="Helical" evidence="3">
    <location>
        <begin position="225"/>
        <end position="249"/>
    </location>
</feature>
<gene>
    <name evidence="4" type="ORF">C1I99_06725</name>
</gene>
<evidence type="ECO:0000313" key="4">
    <source>
        <dbReference type="EMBL" id="PZG01501.1"/>
    </source>
</evidence>
<dbReference type="RefSeq" id="WP_111133338.1">
    <property type="nucleotide sequence ID" value="NZ_POUB01000027.1"/>
</dbReference>
<feature type="transmembrane region" description="Helical" evidence="3">
    <location>
        <begin position="261"/>
        <end position="283"/>
    </location>
</feature>
<accession>A0A2W2CUF2</accession>
<evidence type="ECO:0000313" key="5">
    <source>
        <dbReference type="Proteomes" id="UP000248749"/>
    </source>
</evidence>
<keyword evidence="2" id="KW-0804">Transcription</keyword>
<dbReference type="Gene3D" id="1.10.10.1320">
    <property type="entry name" value="Anti-sigma factor, zinc-finger domain"/>
    <property type="match status" value="1"/>
</dbReference>
<keyword evidence="3" id="KW-1133">Transmembrane helix</keyword>
<name>A0A2W2CUF2_9ACTN</name>
<evidence type="ECO:0008006" key="6">
    <source>
        <dbReference type="Google" id="ProtNLM"/>
    </source>
</evidence>
<feature type="transmembrane region" description="Helical" evidence="3">
    <location>
        <begin position="196"/>
        <end position="218"/>
    </location>
</feature>
<dbReference type="InterPro" id="IPR041916">
    <property type="entry name" value="Anti_sigma_zinc_sf"/>
</dbReference>
<proteinExistence type="predicted"/>
<feature type="transmembrane region" description="Helical" evidence="3">
    <location>
        <begin position="163"/>
        <end position="184"/>
    </location>
</feature>
<reference evidence="4 5" key="1">
    <citation type="submission" date="2018-01" db="EMBL/GenBank/DDBJ databases">
        <title>Draft genome sequence of Salinispora sp. 13K206.</title>
        <authorList>
            <person name="Sahin N."/>
            <person name="Saygin H."/>
            <person name="Ay H."/>
        </authorList>
    </citation>
    <scope>NUCLEOTIDE SEQUENCE [LARGE SCALE GENOMIC DNA]</scope>
    <source>
        <strain evidence="4 5">13K206</strain>
    </source>
</reference>
<dbReference type="Proteomes" id="UP000248749">
    <property type="component" value="Unassembled WGS sequence"/>
</dbReference>
<keyword evidence="3" id="KW-0472">Membrane</keyword>
<keyword evidence="1" id="KW-0805">Transcription regulation</keyword>
<keyword evidence="3" id="KW-0812">Transmembrane</keyword>
<evidence type="ECO:0000256" key="3">
    <source>
        <dbReference type="SAM" id="Phobius"/>
    </source>
</evidence>
<keyword evidence="5" id="KW-1185">Reference proteome</keyword>
<dbReference type="OrthoDB" id="3822520at2"/>
<dbReference type="EMBL" id="POUB01000027">
    <property type="protein sequence ID" value="PZG01501.1"/>
    <property type="molecule type" value="Genomic_DNA"/>
</dbReference>
<evidence type="ECO:0000256" key="1">
    <source>
        <dbReference type="ARBA" id="ARBA00023015"/>
    </source>
</evidence>
<protein>
    <recommendedName>
        <fullName evidence="6">Zinc-finger domain-containing protein</fullName>
    </recommendedName>
</protein>